<keyword evidence="3" id="KW-1185">Reference proteome</keyword>
<protein>
    <recommendedName>
        <fullName evidence="4">Lsr2 protein</fullName>
    </recommendedName>
</protein>
<dbReference type="RefSeq" id="WP_328856907.1">
    <property type="nucleotide sequence ID" value="NZ_CP108021.1"/>
</dbReference>
<dbReference type="KEGG" id="whr:OG579_17065"/>
<gene>
    <name evidence="2" type="ORF">OG579_17065</name>
</gene>
<evidence type="ECO:0000313" key="2">
    <source>
        <dbReference type="EMBL" id="WUM19398.1"/>
    </source>
</evidence>
<evidence type="ECO:0000313" key="3">
    <source>
        <dbReference type="Proteomes" id="UP001432128"/>
    </source>
</evidence>
<accession>A0AAU4K090</accession>
<sequence>MSDTVIIEIDTTDGEKYREVLNDLLDHAGDAVSEIQFDTSTDRDGRITAPRDVVESAGLTAHIVTDTDDSATDDDSDSDQGDAGGDSGDNGGGTNTVEEPPRNGKREVWVAFLDEQNVAHDADDDRNELIARWDVYRANTTP</sequence>
<feature type="compositionally biased region" description="Acidic residues" evidence="1">
    <location>
        <begin position="66"/>
        <end position="80"/>
    </location>
</feature>
<name>A0AAU4K090_9NOCA</name>
<proteinExistence type="predicted"/>
<feature type="region of interest" description="Disordered" evidence="1">
    <location>
        <begin position="52"/>
        <end position="108"/>
    </location>
</feature>
<dbReference type="Proteomes" id="UP001432128">
    <property type="component" value="Chromosome"/>
</dbReference>
<reference evidence="2 3" key="1">
    <citation type="submission" date="2022-10" db="EMBL/GenBank/DDBJ databases">
        <title>The complete genomes of actinobacterial strains from the NBC collection.</title>
        <authorList>
            <person name="Joergensen T.S."/>
            <person name="Alvarez Arevalo M."/>
            <person name="Sterndorff E.B."/>
            <person name="Faurdal D."/>
            <person name="Vuksanovic O."/>
            <person name="Mourched A.-S."/>
            <person name="Charusanti P."/>
            <person name="Shaw S."/>
            <person name="Blin K."/>
            <person name="Weber T."/>
        </authorList>
    </citation>
    <scope>NUCLEOTIDE SEQUENCE [LARGE SCALE GENOMIC DNA]</scope>
    <source>
        <strain evidence="2 3">NBC_00319</strain>
    </source>
</reference>
<dbReference type="AlphaFoldDB" id="A0AAU4K090"/>
<evidence type="ECO:0008006" key="4">
    <source>
        <dbReference type="Google" id="ProtNLM"/>
    </source>
</evidence>
<dbReference type="EMBL" id="CP108021">
    <property type="protein sequence ID" value="WUM19398.1"/>
    <property type="molecule type" value="Genomic_DNA"/>
</dbReference>
<feature type="compositionally biased region" description="Gly residues" evidence="1">
    <location>
        <begin position="82"/>
        <end position="94"/>
    </location>
</feature>
<organism evidence="2 3">
    <name type="scientific">Williamsia herbipolensis</name>
    <dbReference type="NCBI Taxonomy" id="1603258"/>
    <lineage>
        <taxon>Bacteria</taxon>
        <taxon>Bacillati</taxon>
        <taxon>Actinomycetota</taxon>
        <taxon>Actinomycetes</taxon>
        <taxon>Mycobacteriales</taxon>
        <taxon>Nocardiaceae</taxon>
        <taxon>Williamsia</taxon>
    </lineage>
</organism>
<feature type="compositionally biased region" description="Basic and acidic residues" evidence="1">
    <location>
        <begin position="99"/>
        <end position="108"/>
    </location>
</feature>
<evidence type="ECO:0000256" key="1">
    <source>
        <dbReference type="SAM" id="MobiDB-lite"/>
    </source>
</evidence>